<feature type="compositionally biased region" description="Low complexity" evidence="1">
    <location>
        <begin position="30"/>
        <end position="52"/>
    </location>
</feature>
<feature type="compositionally biased region" description="Low complexity" evidence="1">
    <location>
        <begin position="125"/>
        <end position="141"/>
    </location>
</feature>
<feature type="compositionally biased region" description="Acidic residues" evidence="1">
    <location>
        <begin position="53"/>
        <end position="68"/>
    </location>
</feature>
<feature type="compositionally biased region" description="Polar residues" evidence="1">
    <location>
        <begin position="414"/>
        <end position="423"/>
    </location>
</feature>
<feature type="compositionally biased region" description="Low complexity" evidence="1">
    <location>
        <begin position="79"/>
        <end position="106"/>
    </location>
</feature>
<evidence type="ECO:0000256" key="1">
    <source>
        <dbReference type="SAM" id="MobiDB-lite"/>
    </source>
</evidence>
<evidence type="ECO:0000313" key="2">
    <source>
        <dbReference type="EMBL" id="TFK45066.1"/>
    </source>
</evidence>
<feature type="compositionally biased region" description="Low complexity" evidence="1">
    <location>
        <begin position="197"/>
        <end position="212"/>
    </location>
</feature>
<keyword evidence="3" id="KW-1185">Reference proteome</keyword>
<gene>
    <name evidence="2" type="ORF">BDQ12DRAFT_47250</name>
</gene>
<accession>A0A5C3ML69</accession>
<dbReference type="OrthoDB" id="2989954at2759"/>
<dbReference type="EMBL" id="ML213590">
    <property type="protein sequence ID" value="TFK45066.1"/>
    <property type="molecule type" value="Genomic_DNA"/>
</dbReference>
<feature type="compositionally biased region" description="Low complexity" evidence="1">
    <location>
        <begin position="220"/>
        <end position="236"/>
    </location>
</feature>
<feature type="region of interest" description="Disordered" evidence="1">
    <location>
        <begin position="1"/>
        <end position="444"/>
    </location>
</feature>
<reference evidence="2 3" key="1">
    <citation type="journal article" date="2019" name="Nat. Ecol. Evol.">
        <title>Megaphylogeny resolves global patterns of mushroom evolution.</title>
        <authorList>
            <person name="Varga T."/>
            <person name="Krizsan K."/>
            <person name="Foldi C."/>
            <person name="Dima B."/>
            <person name="Sanchez-Garcia M."/>
            <person name="Sanchez-Ramirez S."/>
            <person name="Szollosi G.J."/>
            <person name="Szarkandi J.G."/>
            <person name="Papp V."/>
            <person name="Albert L."/>
            <person name="Andreopoulos W."/>
            <person name="Angelini C."/>
            <person name="Antonin V."/>
            <person name="Barry K.W."/>
            <person name="Bougher N.L."/>
            <person name="Buchanan P."/>
            <person name="Buyck B."/>
            <person name="Bense V."/>
            <person name="Catcheside P."/>
            <person name="Chovatia M."/>
            <person name="Cooper J."/>
            <person name="Damon W."/>
            <person name="Desjardin D."/>
            <person name="Finy P."/>
            <person name="Geml J."/>
            <person name="Haridas S."/>
            <person name="Hughes K."/>
            <person name="Justo A."/>
            <person name="Karasinski D."/>
            <person name="Kautmanova I."/>
            <person name="Kiss B."/>
            <person name="Kocsube S."/>
            <person name="Kotiranta H."/>
            <person name="LaButti K.M."/>
            <person name="Lechner B.E."/>
            <person name="Liimatainen K."/>
            <person name="Lipzen A."/>
            <person name="Lukacs Z."/>
            <person name="Mihaltcheva S."/>
            <person name="Morgado L.N."/>
            <person name="Niskanen T."/>
            <person name="Noordeloos M.E."/>
            <person name="Ohm R.A."/>
            <person name="Ortiz-Santana B."/>
            <person name="Ovrebo C."/>
            <person name="Racz N."/>
            <person name="Riley R."/>
            <person name="Savchenko A."/>
            <person name="Shiryaev A."/>
            <person name="Soop K."/>
            <person name="Spirin V."/>
            <person name="Szebenyi C."/>
            <person name="Tomsovsky M."/>
            <person name="Tulloss R.E."/>
            <person name="Uehling J."/>
            <person name="Grigoriev I.V."/>
            <person name="Vagvolgyi C."/>
            <person name="Papp T."/>
            <person name="Martin F.M."/>
            <person name="Miettinen O."/>
            <person name="Hibbett D.S."/>
            <person name="Nagy L.G."/>
        </authorList>
    </citation>
    <scope>NUCLEOTIDE SEQUENCE [LARGE SCALE GENOMIC DNA]</scope>
    <source>
        <strain evidence="2 3">CBS 166.37</strain>
    </source>
</reference>
<evidence type="ECO:0000313" key="3">
    <source>
        <dbReference type="Proteomes" id="UP000308652"/>
    </source>
</evidence>
<feature type="compositionally biased region" description="Low complexity" evidence="1">
    <location>
        <begin position="1"/>
        <end position="17"/>
    </location>
</feature>
<protein>
    <submittedName>
        <fullName evidence="2">Uncharacterized protein</fullName>
    </submittedName>
</protein>
<name>A0A5C3ML69_9AGAR</name>
<dbReference type="Proteomes" id="UP000308652">
    <property type="component" value="Unassembled WGS sequence"/>
</dbReference>
<organism evidence="2 3">
    <name type="scientific">Crucibulum laeve</name>
    <dbReference type="NCBI Taxonomy" id="68775"/>
    <lineage>
        <taxon>Eukaryota</taxon>
        <taxon>Fungi</taxon>
        <taxon>Dikarya</taxon>
        <taxon>Basidiomycota</taxon>
        <taxon>Agaricomycotina</taxon>
        <taxon>Agaricomycetes</taxon>
        <taxon>Agaricomycetidae</taxon>
        <taxon>Agaricales</taxon>
        <taxon>Agaricineae</taxon>
        <taxon>Nidulariaceae</taxon>
        <taxon>Crucibulum</taxon>
    </lineage>
</organism>
<dbReference type="AlphaFoldDB" id="A0A5C3ML69"/>
<proteinExistence type="predicted"/>
<feature type="compositionally biased region" description="Basic and acidic residues" evidence="1">
    <location>
        <begin position="353"/>
        <end position="362"/>
    </location>
</feature>
<sequence>MPRPPSTAASARPYTSSGARPTTAGGFDSHYQQQYAQQGQHQQHQQQYQQYDYDMEEEYEEESEDEDVFAFLPPTTADQEAQQQQQGGFAEHEQQYQQQQQYQGQGRAHDPQEDDDIFANSVSGPYAKTNPNAPTNPTTYAISNANAINGVGVGKEPLTFPSPTFDPYARFPAESGAGPSTHYSSAASPFGVNANGSQHSQSQYLSQSQYQPPLSPNTNASQYSSASYPYASQPQYTPSSQYPSQTSNPSTHPPLTPSHPQAHYFQPPPQSPPSTDSQNHNDGDNPYRLRRLHTAASASEVHVQLPLGGVSPAERAGDADRKSLAGKSIVGGAGGGDSSSIRTSGSTRRHKYREGDERERYVPYDPAMDEEDAESQLRRRRGTSVLGTSVPYGQGGLVRGGSMRVNGKRAAGSLSESMSQGGQSVLDDMDMDMEDDTSREGSIK</sequence>